<dbReference type="Pfam" id="PF13041">
    <property type="entry name" value="PPR_2"/>
    <property type="match status" value="3"/>
</dbReference>
<feature type="repeat" description="PPR" evidence="3">
    <location>
        <begin position="288"/>
        <end position="322"/>
    </location>
</feature>
<dbReference type="InterPro" id="IPR050872">
    <property type="entry name" value="PPR_P_subfamily"/>
</dbReference>
<comment type="similarity">
    <text evidence="1">Belongs to the PPR family. P subfamily.</text>
</comment>
<dbReference type="Gene3D" id="1.25.40.10">
    <property type="entry name" value="Tetratricopeptide repeat domain"/>
    <property type="match status" value="4"/>
</dbReference>
<sequence>MRRFIGKLYPLQRQCFTEWSLHGSSLYLLPRALFCQTSAGLVDLDPSIVADVNDICRVLSDFRGPHHDIESALRAFSGKISADVVEQVLKRCRNLGVSAHRFFLWAGRLQGFSHTRTSYHILVDVLGSCKEFPLIWDLLWEMRDGSQEIRPEIFRMIFRSYCRAGLPEDAMYAFKKMKEFGIKPDTDDFHQLLTNLCQNSFMKEAQEAFDNWKSDFEINPKTYSILMKGWGDLGNSDEARNLFDEMLKKSTPDVIAYNTLMGCLCRSGRANEAYELFKEMKHRGFQPDAASYSVFIRSACDSNDIHSAFKVLERMRRYDLLPNVFTYNCILKLLCKSDKAAEAYHLLDEMMERGSRPDVWSYNTILAVHCRLHEVNRALGLLSRMDKDSCLPDKHTYNMLLKMLIHVGRIDRAMEVWDGMEGRGFYPSVATYAVMIHGLCRKRDGIEDACRYFEMMVDEGLPPYLSTCELLRNSLLYLGLRDRVHILATKMRQSTSCAIQDLSDVITNKKSIHLDKKNDLSGEVGLPFRASD</sequence>
<dbReference type="EMBL" id="LR746272">
    <property type="protein sequence ID" value="CAA7403114.1"/>
    <property type="molecule type" value="Genomic_DNA"/>
</dbReference>
<feature type="repeat" description="PPR" evidence="3">
    <location>
        <begin position="323"/>
        <end position="357"/>
    </location>
</feature>
<dbReference type="OrthoDB" id="185373at2759"/>
<feature type="repeat" description="PPR" evidence="3">
    <location>
        <begin position="393"/>
        <end position="427"/>
    </location>
</feature>
<feature type="repeat" description="PPR" evidence="3">
    <location>
        <begin position="150"/>
        <end position="184"/>
    </location>
</feature>
<feature type="repeat" description="PPR" evidence="3">
    <location>
        <begin position="428"/>
        <end position="463"/>
    </location>
</feature>
<dbReference type="PROSITE" id="PS51375">
    <property type="entry name" value="PPR"/>
    <property type="match status" value="8"/>
</dbReference>
<feature type="repeat" description="PPR" evidence="3">
    <location>
        <begin position="358"/>
        <end position="392"/>
    </location>
</feature>
<feature type="repeat" description="PPR" evidence="3">
    <location>
        <begin position="253"/>
        <end position="287"/>
    </location>
</feature>
<organism evidence="4 5">
    <name type="scientific">Spirodela intermedia</name>
    <name type="common">Intermediate duckweed</name>
    <dbReference type="NCBI Taxonomy" id="51605"/>
    <lineage>
        <taxon>Eukaryota</taxon>
        <taxon>Viridiplantae</taxon>
        <taxon>Streptophyta</taxon>
        <taxon>Embryophyta</taxon>
        <taxon>Tracheophyta</taxon>
        <taxon>Spermatophyta</taxon>
        <taxon>Magnoliopsida</taxon>
        <taxon>Liliopsida</taxon>
        <taxon>Araceae</taxon>
        <taxon>Lemnoideae</taxon>
        <taxon>Spirodela</taxon>
    </lineage>
</organism>
<dbReference type="PANTHER" id="PTHR46128">
    <property type="entry name" value="MITOCHONDRIAL GROUP I INTRON SPLICING FACTOR CCM1"/>
    <property type="match status" value="1"/>
</dbReference>
<evidence type="ECO:0000313" key="4">
    <source>
        <dbReference type="EMBL" id="CAA7403114.1"/>
    </source>
</evidence>
<dbReference type="InterPro" id="IPR011990">
    <property type="entry name" value="TPR-like_helical_dom_sf"/>
</dbReference>
<gene>
    <name evidence="4" type="ORF">SI8410_09013792</name>
</gene>
<dbReference type="NCBIfam" id="TIGR00756">
    <property type="entry name" value="PPR"/>
    <property type="match status" value="8"/>
</dbReference>
<keyword evidence="2" id="KW-0677">Repeat</keyword>
<protein>
    <submittedName>
        <fullName evidence="4">Uncharacterized protein</fullName>
    </submittedName>
</protein>
<dbReference type="PANTHER" id="PTHR46128:SF347">
    <property type="entry name" value="PENTACOTRIPEPTIDE-REPEAT REGION OF PRORP DOMAIN-CONTAINING PROTEIN"/>
    <property type="match status" value="1"/>
</dbReference>
<dbReference type="AlphaFoldDB" id="A0A7I8L1M9"/>
<keyword evidence="5" id="KW-1185">Reference proteome</keyword>
<name>A0A7I8L1M9_SPIIN</name>
<dbReference type="Pfam" id="PF01535">
    <property type="entry name" value="PPR"/>
    <property type="match status" value="2"/>
</dbReference>
<feature type="repeat" description="PPR" evidence="3">
    <location>
        <begin position="219"/>
        <end position="249"/>
    </location>
</feature>
<evidence type="ECO:0000256" key="3">
    <source>
        <dbReference type="PROSITE-ProRule" id="PRU00708"/>
    </source>
</evidence>
<reference evidence="4" key="1">
    <citation type="submission" date="2020-02" db="EMBL/GenBank/DDBJ databases">
        <authorList>
            <person name="Scholz U."/>
            <person name="Mascher M."/>
            <person name="Fiebig A."/>
        </authorList>
    </citation>
    <scope>NUCLEOTIDE SEQUENCE</scope>
</reference>
<dbReference type="SUPFAM" id="SSF48452">
    <property type="entry name" value="TPR-like"/>
    <property type="match status" value="1"/>
</dbReference>
<proteinExistence type="inferred from homology"/>
<evidence type="ECO:0000256" key="1">
    <source>
        <dbReference type="ARBA" id="ARBA00007626"/>
    </source>
</evidence>
<dbReference type="Proteomes" id="UP000663760">
    <property type="component" value="Chromosome 9"/>
</dbReference>
<evidence type="ECO:0000313" key="5">
    <source>
        <dbReference type="Proteomes" id="UP000663760"/>
    </source>
</evidence>
<accession>A0A7I8L1M9</accession>
<evidence type="ECO:0000256" key="2">
    <source>
        <dbReference type="ARBA" id="ARBA00022737"/>
    </source>
</evidence>
<dbReference type="InterPro" id="IPR002885">
    <property type="entry name" value="PPR_rpt"/>
</dbReference>